<dbReference type="SUPFAM" id="SSF52374">
    <property type="entry name" value="Nucleotidylyl transferase"/>
    <property type="match status" value="1"/>
</dbReference>
<dbReference type="Gene3D" id="1.10.730.10">
    <property type="entry name" value="Isoleucyl-tRNA Synthetase, Domain 1"/>
    <property type="match status" value="1"/>
</dbReference>
<dbReference type="GO" id="GO:0005829">
    <property type="term" value="C:cytosol"/>
    <property type="evidence" value="ECO:0007669"/>
    <property type="project" value="TreeGrafter"/>
</dbReference>
<dbReference type="GO" id="GO:0004825">
    <property type="term" value="F:methionine-tRNA ligase activity"/>
    <property type="evidence" value="ECO:0007669"/>
    <property type="project" value="UniProtKB-EC"/>
</dbReference>
<keyword evidence="5" id="KW-0547">Nucleotide-binding</keyword>
<dbReference type="GO" id="GO:0017101">
    <property type="term" value="C:aminoacyl-tRNA synthetase multienzyme complex"/>
    <property type="evidence" value="ECO:0007669"/>
    <property type="project" value="TreeGrafter"/>
</dbReference>
<dbReference type="GO" id="GO:0005524">
    <property type="term" value="F:ATP binding"/>
    <property type="evidence" value="ECO:0007669"/>
    <property type="project" value="UniProtKB-KW"/>
</dbReference>
<proteinExistence type="inferred from homology"/>
<dbReference type="InterPro" id="IPR023458">
    <property type="entry name" value="Met-tRNA_ligase_1"/>
</dbReference>
<dbReference type="EMBL" id="CABVLZ010000001">
    <property type="protein sequence ID" value="VVU94636.1"/>
    <property type="molecule type" value="Genomic_DNA"/>
</dbReference>
<feature type="domain" description="Methionyl/Leucyl tRNA synthetase" evidence="11">
    <location>
        <begin position="8"/>
        <end position="406"/>
    </location>
</feature>
<dbReference type="InterPro" id="IPR014729">
    <property type="entry name" value="Rossmann-like_a/b/a_fold"/>
</dbReference>
<dbReference type="CDD" id="cd00814">
    <property type="entry name" value="MetRS_core"/>
    <property type="match status" value="1"/>
</dbReference>
<dbReference type="PANTHER" id="PTHR45765:SF1">
    <property type="entry name" value="METHIONINE--TRNA LIGASE, CYTOPLASMIC"/>
    <property type="match status" value="1"/>
</dbReference>
<keyword evidence="6" id="KW-0067">ATP-binding</keyword>
<keyword evidence="7" id="KW-0648">Protein biosynthesis</keyword>
<gene>
    <name evidence="13" type="ORF">CPAV1605_361</name>
</gene>
<dbReference type="Pfam" id="PF19303">
    <property type="entry name" value="Anticodon_3"/>
    <property type="match status" value="1"/>
</dbReference>
<dbReference type="NCBIfam" id="NF001100">
    <property type="entry name" value="PRK00133.1"/>
    <property type="match status" value="1"/>
</dbReference>
<evidence type="ECO:0000256" key="6">
    <source>
        <dbReference type="ARBA" id="ARBA00022840"/>
    </source>
</evidence>
<dbReference type="InterPro" id="IPR033911">
    <property type="entry name" value="MetRS_core"/>
</dbReference>
<organism evidence="13">
    <name type="scientific">seawater metagenome</name>
    <dbReference type="NCBI Taxonomy" id="1561972"/>
    <lineage>
        <taxon>unclassified sequences</taxon>
        <taxon>metagenomes</taxon>
        <taxon>ecological metagenomes</taxon>
    </lineage>
</organism>
<evidence type="ECO:0000256" key="7">
    <source>
        <dbReference type="ARBA" id="ARBA00022917"/>
    </source>
</evidence>
<keyword evidence="3" id="KW-0963">Cytoplasm</keyword>
<evidence type="ECO:0000256" key="8">
    <source>
        <dbReference type="ARBA" id="ARBA00023146"/>
    </source>
</evidence>
<dbReference type="SUPFAM" id="SSF57770">
    <property type="entry name" value="Methionyl-tRNA synthetase (MetRS), Zn-domain"/>
    <property type="match status" value="1"/>
</dbReference>
<evidence type="ECO:0000256" key="1">
    <source>
        <dbReference type="ARBA" id="ARBA00004496"/>
    </source>
</evidence>
<dbReference type="AlphaFoldDB" id="A0A5E8CHV2"/>
<dbReference type="InterPro" id="IPR001412">
    <property type="entry name" value="aa-tRNA-synth_I_CS"/>
</dbReference>
<evidence type="ECO:0000256" key="10">
    <source>
        <dbReference type="ARBA" id="ARBA00047364"/>
    </source>
</evidence>
<dbReference type="Gene3D" id="2.20.28.20">
    <property type="entry name" value="Methionyl-tRNA synthetase, Zn-domain"/>
    <property type="match status" value="1"/>
</dbReference>
<evidence type="ECO:0000256" key="5">
    <source>
        <dbReference type="ARBA" id="ARBA00022741"/>
    </source>
</evidence>
<dbReference type="InterPro" id="IPR029038">
    <property type="entry name" value="MetRS_Zn"/>
</dbReference>
<dbReference type="InterPro" id="IPR009080">
    <property type="entry name" value="tRNAsynth_Ia_anticodon-bd"/>
</dbReference>
<evidence type="ECO:0000256" key="2">
    <source>
        <dbReference type="ARBA" id="ARBA00012838"/>
    </source>
</evidence>
<reference evidence="13" key="1">
    <citation type="submission" date="2019-09" db="EMBL/GenBank/DDBJ databases">
        <authorList>
            <person name="Needham M D."/>
        </authorList>
    </citation>
    <scope>NUCLEOTIDE SEQUENCE</scope>
</reference>
<evidence type="ECO:0000256" key="9">
    <source>
        <dbReference type="ARBA" id="ARBA00030904"/>
    </source>
</evidence>
<comment type="catalytic activity">
    <reaction evidence="10">
        <text>tRNA(Met) + L-methionine + ATP = L-methionyl-tRNA(Met) + AMP + diphosphate</text>
        <dbReference type="Rhea" id="RHEA:13481"/>
        <dbReference type="Rhea" id="RHEA-COMP:9667"/>
        <dbReference type="Rhea" id="RHEA-COMP:9698"/>
        <dbReference type="ChEBI" id="CHEBI:30616"/>
        <dbReference type="ChEBI" id="CHEBI:33019"/>
        <dbReference type="ChEBI" id="CHEBI:57844"/>
        <dbReference type="ChEBI" id="CHEBI:78442"/>
        <dbReference type="ChEBI" id="CHEBI:78530"/>
        <dbReference type="ChEBI" id="CHEBI:456215"/>
        <dbReference type="EC" id="6.1.1.10"/>
    </reaction>
</comment>
<comment type="subcellular location">
    <subcellularLocation>
        <location evidence="1">Cytoplasm</location>
    </subcellularLocation>
</comment>
<dbReference type="EC" id="6.1.1.10" evidence="2"/>
<dbReference type="FunFam" id="2.20.28.20:FF:000001">
    <property type="entry name" value="Methionine--tRNA ligase"/>
    <property type="match status" value="1"/>
</dbReference>
<dbReference type="PRINTS" id="PR01041">
    <property type="entry name" value="TRNASYNTHMET"/>
</dbReference>
<accession>A0A5E8CHV2</accession>
<dbReference type="NCBIfam" id="TIGR00398">
    <property type="entry name" value="metG"/>
    <property type="match status" value="1"/>
</dbReference>
<dbReference type="PROSITE" id="PS00178">
    <property type="entry name" value="AA_TRNA_LIGASE_I"/>
    <property type="match status" value="1"/>
</dbReference>
<evidence type="ECO:0000259" key="11">
    <source>
        <dbReference type="Pfam" id="PF09334"/>
    </source>
</evidence>
<dbReference type="Pfam" id="PF09334">
    <property type="entry name" value="tRNA-synt_1g"/>
    <property type="match status" value="1"/>
</dbReference>
<dbReference type="SUPFAM" id="SSF47323">
    <property type="entry name" value="Anticodon-binding domain of a subclass of class I aminoacyl-tRNA synthetases"/>
    <property type="match status" value="1"/>
</dbReference>
<dbReference type="InterPro" id="IPR014758">
    <property type="entry name" value="Met-tRNA_synth"/>
</dbReference>
<dbReference type="InterPro" id="IPR041872">
    <property type="entry name" value="Anticodon_Met"/>
</dbReference>
<keyword evidence="8 13" id="KW-0030">Aminoacyl-tRNA synthetase</keyword>
<dbReference type="Gene3D" id="3.40.50.620">
    <property type="entry name" value="HUPs"/>
    <property type="match status" value="1"/>
</dbReference>
<evidence type="ECO:0000259" key="12">
    <source>
        <dbReference type="Pfam" id="PF19303"/>
    </source>
</evidence>
<name>A0A5E8CHV2_9ZZZZ</name>
<dbReference type="PANTHER" id="PTHR45765">
    <property type="entry name" value="METHIONINE--TRNA LIGASE"/>
    <property type="match status" value="1"/>
</dbReference>
<evidence type="ECO:0000256" key="3">
    <source>
        <dbReference type="ARBA" id="ARBA00022490"/>
    </source>
</evidence>
<evidence type="ECO:0000313" key="13">
    <source>
        <dbReference type="EMBL" id="VVU94636.1"/>
    </source>
</evidence>
<evidence type="ECO:0000256" key="4">
    <source>
        <dbReference type="ARBA" id="ARBA00022598"/>
    </source>
</evidence>
<keyword evidence="4" id="KW-0436">Ligase</keyword>
<protein>
    <recommendedName>
        <fullName evidence="2">methionine--tRNA ligase</fullName>
        <ecNumber evidence="2">6.1.1.10</ecNumber>
    </recommendedName>
    <alternativeName>
        <fullName evidence="9">Methionyl-tRNA synthetase</fullName>
    </alternativeName>
</protein>
<feature type="domain" description="Methionyl-tRNA synthetase anticodon-binding" evidence="12">
    <location>
        <begin position="428"/>
        <end position="559"/>
    </location>
</feature>
<dbReference type="HAMAP" id="MF_00098">
    <property type="entry name" value="Met_tRNA_synth_type1"/>
    <property type="match status" value="1"/>
</dbReference>
<sequence length="560" mass="64945">MSYSKKNILITSALPYVNNVPHLGNLIGCVLSADVFSRYCKNRGHNVLYICGTDEYGTATETKARQEGIGEKELCDKYNKLHQQVYEWFGIKFDYFGRTTTDKQTEIAQDIFKKIAARGLLIEKSTQQYYCPELNTFLADRYIAGRCPFCGADDANGDQCDTCGKLIDPIQLIKPYCKSNPEYKLELRTTDHLYLDLPKLQTQLKLWFDGLKDDWTKTASGITEAWIEKELKPRCITRDLKWGISVPNTPQFGDKYKNKVFYVWFDAPIGYISITANATDDWEDWWKKNPNFGTEYVQFMAKDNVPFHSIIFPATLIASYDNYKLVNKIAAIEYLNYQDTKFSKSKGIGVFGDTIQDSGIEPDIWRFYLIYIRPESSDSSFIWDNFQDRVNNDLINNLGNLFNRVLTFSSKKFNGIINKIDHNDASIENIIEEINSLSENYIKNMEETKLREALKNVILIGKIGNKLMQDYEPWKLFKTDIQQCESILYILLNIINHLKSLIGPFMPTVQEKLCKYLNSKDISINKSIDFEISEYNIIKPKILFEKITDEKIKEMKNKFK</sequence>
<dbReference type="CDD" id="cd07957">
    <property type="entry name" value="Anticodon_Ia_Met"/>
    <property type="match status" value="1"/>
</dbReference>
<dbReference type="InterPro" id="IPR015413">
    <property type="entry name" value="Methionyl/Leucyl_tRNA_Synth"/>
</dbReference>
<dbReference type="GO" id="GO:0006431">
    <property type="term" value="P:methionyl-tRNA aminoacylation"/>
    <property type="evidence" value="ECO:0007669"/>
    <property type="project" value="InterPro"/>
</dbReference>